<protein>
    <submittedName>
        <fullName evidence="2">Uncharacterized protein</fullName>
    </submittedName>
</protein>
<dbReference type="PANTHER" id="PTHR47306:SF2">
    <property type="entry name" value="CORE-BINDING (CB) DOMAIN-CONTAINING PROTEIN"/>
    <property type="match status" value="1"/>
</dbReference>
<feature type="region of interest" description="Disordered" evidence="1">
    <location>
        <begin position="101"/>
        <end position="129"/>
    </location>
</feature>
<feature type="region of interest" description="Disordered" evidence="1">
    <location>
        <begin position="211"/>
        <end position="237"/>
    </location>
</feature>
<evidence type="ECO:0000313" key="3">
    <source>
        <dbReference type="Proteomes" id="UP001479290"/>
    </source>
</evidence>
<organism evidence="2 3">
    <name type="scientific">Culter alburnus</name>
    <name type="common">Topmouth culter</name>
    <dbReference type="NCBI Taxonomy" id="194366"/>
    <lineage>
        <taxon>Eukaryota</taxon>
        <taxon>Metazoa</taxon>
        <taxon>Chordata</taxon>
        <taxon>Craniata</taxon>
        <taxon>Vertebrata</taxon>
        <taxon>Euteleostomi</taxon>
        <taxon>Actinopterygii</taxon>
        <taxon>Neopterygii</taxon>
        <taxon>Teleostei</taxon>
        <taxon>Ostariophysi</taxon>
        <taxon>Cypriniformes</taxon>
        <taxon>Xenocyprididae</taxon>
        <taxon>Xenocypridinae</taxon>
        <taxon>Culter</taxon>
    </lineage>
</organism>
<dbReference type="PANTHER" id="PTHR47306">
    <property type="entry name" value="SI:CH211-178J18.4-RELATED"/>
    <property type="match status" value="1"/>
</dbReference>
<name>A0AAW2AWB3_CULAL</name>
<keyword evidence="3" id="KW-1185">Reference proteome</keyword>
<proteinExistence type="predicted"/>
<dbReference type="AlphaFoldDB" id="A0AAW2AWB3"/>
<feature type="compositionally biased region" description="Low complexity" evidence="1">
    <location>
        <begin position="114"/>
        <end position="123"/>
    </location>
</feature>
<dbReference type="EMBL" id="JAWDJR010000003">
    <property type="protein sequence ID" value="KAK9977002.1"/>
    <property type="molecule type" value="Genomic_DNA"/>
</dbReference>
<evidence type="ECO:0000256" key="1">
    <source>
        <dbReference type="SAM" id="MobiDB-lite"/>
    </source>
</evidence>
<gene>
    <name evidence="2" type="ORF">ABG768_018823</name>
</gene>
<sequence length="264" mass="29497">MYYITSSSYCSHRSFHSRMYFLCPHCKKAPRSLPGHLRTVCMRDCSDAEIQATVIQAKKELSELTHRGRFWEYQSIQDILATADPLVRLLEEMQKKGLVVTNKPPVLPTPTLPSLPSSAPQSPGEGANESHVVTNMTVQEREGRTHVPNRASVAVKEEVTDDKEHTTASYVSFYGFGLYFNKVRLAMLQGNDAPAEDKSLVLSSGRPIYNPGNDSNRLHAKSGFGGASSQKKRMNEQTAFELLVQSYPVTLDGPPPKRARRHKH</sequence>
<reference evidence="2 3" key="1">
    <citation type="submission" date="2024-05" db="EMBL/GenBank/DDBJ databases">
        <title>A high-quality chromosomal-level genome assembly of Topmouth culter (Culter alburnus).</title>
        <authorList>
            <person name="Zhao H."/>
        </authorList>
    </citation>
    <scope>NUCLEOTIDE SEQUENCE [LARGE SCALE GENOMIC DNA]</scope>
    <source>
        <strain evidence="2">CATC2023</strain>
        <tissue evidence="2">Muscle</tissue>
    </source>
</reference>
<accession>A0AAW2AWB3</accession>
<dbReference type="Proteomes" id="UP001479290">
    <property type="component" value="Unassembled WGS sequence"/>
</dbReference>
<evidence type="ECO:0000313" key="2">
    <source>
        <dbReference type="EMBL" id="KAK9977002.1"/>
    </source>
</evidence>
<comment type="caution">
    <text evidence="2">The sequence shown here is derived from an EMBL/GenBank/DDBJ whole genome shotgun (WGS) entry which is preliminary data.</text>
</comment>